<keyword evidence="6 16" id="KW-0285">Flavoprotein</keyword>
<keyword evidence="14" id="KW-0547">Nucleotide-binding</keyword>
<dbReference type="EC" id="1.8.1.4" evidence="3 16"/>
<evidence type="ECO:0000256" key="15">
    <source>
        <dbReference type="PIRSR" id="PIRSR000350-4"/>
    </source>
</evidence>
<evidence type="ECO:0000256" key="14">
    <source>
        <dbReference type="PIRSR" id="PIRSR000350-3"/>
    </source>
</evidence>
<dbReference type="Gene3D" id="3.50.50.60">
    <property type="entry name" value="FAD/NAD(P)-binding domain"/>
    <property type="match status" value="2"/>
</dbReference>
<feature type="binding site" evidence="14">
    <location>
        <begin position="173"/>
        <end position="180"/>
    </location>
    <ligand>
        <name>NAD(+)</name>
        <dbReference type="ChEBI" id="CHEBI:57540"/>
    </ligand>
</feature>
<feature type="binding site" evidence="14">
    <location>
        <position position="196"/>
    </location>
    <ligand>
        <name>NAD(+)</name>
        <dbReference type="ChEBI" id="CHEBI:57540"/>
    </ligand>
</feature>
<evidence type="ECO:0000256" key="4">
    <source>
        <dbReference type="ARBA" id="ARBA00016961"/>
    </source>
</evidence>
<evidence type="ECO:0000256" key="9">
    <source>
        <dbReference type="ARBA" id="ARBA00023027"/>
    </source>
</evidence>
<comment type="catalytic activity">
    <reaction evidence="12 16">
        <text>N(6)-[(R)-dihydrolipoyl]-L-lysyl-[protein] + NAD(+) = N(6)-[(R)-lipoyl]-L-lysyl-[protein] + NADH + H(+)</text>
        <dbReference type="Rhea" id="RHEA:15045"/>
        <dbReference type="Rhea" id="RHEA-COMP:10474"/>
        <dbReference type="Rhea" id="RHEA-COMP:10475"/>
        <dbReference type="ChEBI" id="CHEBI:15378"/>
        <dbReference type="ChEBI" id="CHEBI:57540"/>
        <dbReference type="ChEBI" id="CHEBI:57945"/>
        <dbReference type="ChEBI" id="CHEBI:83099"/>
        <dbReference type="ChEBI" id="CHEBI:83100"/>
        <dbReference type="EC" id="1.8.1.4"/>
    </reaction>
</comment>
<keyword evidence="20" id="KW-1185">Reference proteome</keyword>
<keyword evidence="5" id="KW-0963">Cytoplasm</keyword>
<dbReference type="SUPFAM" id="SSF55424">
    <property type="entry name" value="FAD/NAD-linked reductases, dimerisation (C-terminal) domain"/>
    <property type="match status" value="1"/>
</dbReference>
<dbReference type="GO" id="GO:0006103">
    <property type="term" value="P:2-oxoglutarate metabolic process"/>
    <property type="evidence" value="ECO:0007669"/>
    <property type="project" value="TreeGrafter"/>
</dbReference>
<feature type="binding site" evidence="14">
    <location>
        <position position="262"/>
    </location>
    <ligand>
        <name>NAD(+)</name>
        <dbReference type="ChEBI" id="CHEBI:57540"/>
    </ligand>
</feature>
<organism evidence="19 20">
    <name type="scientific">Bacteroides graminisolvens DSM 19988 = JCM 15093</name>
    <dbReference type="NCBI Taxonomy" id="1121097"/>
    <lineage>
        <taxon>Bacteria</taxon>
        <taxon>Pseudomonadati</taxon>
        <taxon>Bacteroidota</taxon>
        <taxon>Bacteroidia</taxon>
        <taxon>Bacteroidales</taxon>
        <taxon>Bacteroidaceae</taxon>
        <taxon>Bacteroides</taxon>
    </lineage>
</organism>
<dbReference type="Pfam" id="PF02852">
    <property type="entry name" value="Pyr_redox_dim"/>
    <property type="match status" value="1"/>
</dbReference>
<evidence type="ECO:0000256" key="2">
    <source>
        <dbReference type="ARBA" id="ARBA00007532"/>
    </source>
</evidence>
<dbReference type="eggNOG" id="COG1249">
    <property type="taxonomic scope" value="Bacteria"/>
</dbReference>
<comment type="subcellular location">
    <subcellularLocation>
        <location evidence="1">Cytoplasm</location>
    </subcellularLocation>
</comment>
<evidence type="ECO:0000256" key="1">
    <source>
        <dbReference type="ARBA" id="ARBA00004496"/>
    </source>
</evidence>
<comment type="miscellaneous">
    <text evidence="16">The active site is a redox-active disulfide bond.</text>
</comment>
<dbReference type="Gene3D" id="3.30.390.30">
    <property type="match status" value="1"/>
</dbReference>
<feature type="disulfide bond" description="Redox-active" evidence="15">
    <location>
        <begin position="40"/>
        <end position="45"/>
    </location>
</feature>
<dbReference type="GO" id="GO:0005737">
    <property type="term" value="C:cytoplasm"/>
    <property type="evidence" value="ECO:0007669"/>
    <property type="project" value="UniProtKB-SubCell"/>
</dbReference>
<dbReference type="EMBL" id="BAJS01000004">
    <property type="protein sequence ID" value="GAK35919.1"/>
    <property type="molecule type" value="Genomic_DNA"/>
</dbReference>
<dbReference type="PIRSF" id="PIRSF000350">
    <property type="entry name" value="Mercury_reductase_MerA"/>
    <property type="match status" value="1"/>
</dbReference>
<feature type="domain" description="Pyridine nucleotide-disulphide oxidoreductase dimerisation" evidence="17">
    <location>
        <begin position="337"/>
        <end position="444"/>
    </location>
</feature>
<feature type="binding site" evidence="14">
    <location>
        <position position="49"/>
    </location>
    <ligand>
        <name>FAD</name>
        <dbReference type="ChEBI" id="CHEBI:57692"/>
    </ligand>
</feature>
<dbReference type="InterPro" id="IPR016156">
    <property type="entry name" value="FAD/NAD-linked_Rdtase_dimer_sf"/>
</dbReference>
<dbReference type="Proteomes" id="UP000027601">
    <property type="component" value="Unassembled WGS sequence"/>
</dbReference>
<keyword evidence="9 14" id="KW-0520">NAD</keyword>
<dbReference type="InterPro" id="IPR001100">
    <property type="entry name" value="Pyr_nuc-diS_OxRdtase"/>
</dbReference>
<evidence type="ECO:0000256" key="3">
    <source>
        <dbReference type="ARBA" id="ARBA00012608"/>
    </source>
</evidence>
<comment type="similarity">
    <text evidence="2 16">Belongs to the class-I pyridine nucleotide-disulfide oxidoreductase family.</text>
</comment>
<name>A0A069D6T2_9BACE</name>
<dbReference type="InterPro" id="IPR023753">
    <property type="entry name" value="FAD/NAD-binding_dom"/>
</dbReference>
<proteinExistence type="inferred from homology"/>
<evidence type="ECO:0000256" key="13">
    <source>
        <dbReference type="PIRSR" id="PIRSR000350-2"/>
    </source>
</evidence>
<comment type="caution">
    <text evidence="19">The sequence shown here is derived from an EMBL/GenBank/DDBJ whole genome shotgun (WGS) entry which is preliminary data.</text>
</comment>
<evidence type="ECO:0000256" key="7">
    <source>
        <dbReference type="ARBA" id="ARBA00022827"/>
    </source>
</evidence>
<dbReference type="PRINTS" id="PR00411">
    <property type="entry name" value="PNDRDTASEI"/>
</dbReference>
<keyword evidence="10" id="KW-1015">Disulfide bond</keyword>
<dbReference type="InterPro" id="IPR050151">
    <property type="entry name" value="Class-I_Pyr_Nuc-Dis_Oxidored"/>
</dbReference>
<feature type="domain" description="FAD/NAD(P)-binding" evidence="18">
    <location>
        <begin position="3"/>
        <end position="318"/>
    </location>
</feature>
<comment type="cofactor">
    <cofactor evidence="14 16">
        <name>FAD</name>
        <dbReference type="ChEBI" id="CHEBI:57692"/>
    </cofactor>
    <text evidence="14 16">Binds 1 FAD per subunit.</text>
</comment>
<feature type="active site" description="Proton acceptor" evidence="13">
    <location>
        <position position="435"/>
    </location>
</feature>
<dbReference type="STRING" id="1121097.GCA_000428125_00164"/>
<dbReference type="OrthoDB" id="9800167at2"/>
<feature type="binding site" evidence="14">
    <location>
        <position position="303"/>
    </location>
    <ligand>
        <name>FAD</name>
        <dbReference type="ChEBI" id="CHEBI:57692"/>
    </ligand>
</feature>
<keyword evidence="7 14" id="KW-0274">FAD</keyword>
<dbReference type="PANTHER" id="PTHR22912:SF217">
    <property type="entry name" value="DIHYDROLIPOYL DEHYDROGENASE"/>
    <property type="match status" value="1"/>
</dbReference>
<dbReference type="InterPro" id="IPR012999">
    <property type="entry name" value="Pyr_OxRdtase_I_AS"/>
</dbReference>
<protein>
    <recommendedName>
        <fullName evidence="4 16">Dihydrolipoyl dehydrogenase</fullName>
        <ecNumber evidence="3 16">1.8.1.4</ecNumber>
    </recommendedName>
</protein>
<evidence type="ECO:0000313" key="20">
    <source>
        <dbReference type="Proteomes" id="UP000027601"/>
    </source>
</evidence>
<dbReference type="RefSeq" id="WP_024995955.1">
    <property type="nucleotide sequence ID" value="NZ_ATZI01000001.1"/>
</dbReference>
<evidence type="ECO:0000313" key="19">
    <source>
        <dbReference type="EMBL" id="GAK35919.1"/>
    </source>
</evidence>
<evidence type="ECO:0000259" key="17">
    <source>
        <dbReference type="Pfam" id="PF02852"/>
    </source>
</evidence>
<dbReference type="InterPro" id="IPR006258">
    <property type="entry name" value="Lipoamide_DH"/>
</dbReference>
<accession>A0A069D6T2</accession>
<evidence type="ECO:0000256" key="11">
    <source>
        <dbReference type="ARBA" id="ARBA00023284"/>
    </source>
</evidence>
<keyword evidence="8 16" id="KW-0560">Oxidoreductase</keyword>
<dbReference type="SUPFAM" id="SSF51905">
    <property type="entry name" value="FAD/NAD(P)-binding domain"/>
    <property type="match status" value="1"/>
</dbReference>
<dbReference type="NCBIfam" id="TIGR01350">
    <property type="entry name" value="lipoamide_DH"/>
    <property type="match status" value="1"/>
</dbReference>
<dbReference type="PANTHER" id="PTHR22912">
    <property type="entry name" value="DISULFIDE OXIDOREDUCTASE"/>
    <property type="match status" value="1"/>
</dbReference>
<evidence type="ECO:0000256" key="8">
    <source>
        <dbReference type="ARBA" id="ARBA00023002"/>
    </source>
</evidence>
<dbReference type="FunFam" id="3.30.390.30:FF:000001">
    <property type="entry name" value="Dihydrolipoyl dehydrogenase"/>
    <property type="match status" value="1"/>
</dbReference>
<dbReference type="InterPro" id="IPR004099">
    <property type="entry name" value="Pyr_nucl-diS_OxRdtase_dimer"/>
</dbReference>
<evidence type="ECO:0000259" key="18">
    <source>
        <dbReference type="Pfam" id="PF07992"/>
    </source>
</evidence>
<evidence type="ECO:0000256" key="6">
    <source>
        <dbReference type="ARBA" id="ARBA00022630"/>
    </source>
</evidence>
<evidence type="ECO:0000256" key="12">
    <source>
        <dbReference type="ARBA" id="ARBA00049187"/>
    </source>
</evidence>
<dbReference type="InterPro" id="IPR036188">
    <property type="entry name" value="FAD/NAD-bd_sf"/>
</dbReference>
<evidence type="ECO:0000256" key="5">
    <source>
        <dbReference type="ARBA" id="ARBA00022490"/>
    </source>
</evidence>
<dbReference type="AlphaFoldDB" id="A0A069D6T2"/>
<gene>
    <name evidence="19" type="ORF">JCM15093_1052</name>
</gene>
<feature type="binding site" evidence="14">
    <location>
        <begin position="136"/>
        <end position="138"/>
    </location>
    <ligand>
        <name>FAD</name>
        <dbReference type="ChEBI" id="CHEBI:57692"/>
    </ligand>
</feature>
<sequence length="447" mass="48203">MKYDVIIIGGGPAGYTAAEKLAAGGLQVLLFEKRNLGGVCLNEGCIPTKTLLYSAKLYDSGRQASKYGVEFGTASFDLGKMVARKSKVVRKLVLGIKSRLAQAGVEVINGEAFIIDKNRVRCGEVVYESEHLLVCTGSETFVPPIPGVDRVPYWIHKEALEVKELPRSLTILGGGVIGVEFASYFNSLGVKVTVVEMMDEILSGMDRELAALLREEYSKKGVSFLLSRKVVAVKEADGEVVVEFEEDGVQPVASEKLLLSVGRRPVVKGFGLENLNLEVTKQGYPLVNPCMQTSIPSVYVCGDLTGFSLLAHTAVREAEVAAHSLLGKSHSMSYRAIPGVVYSNPEFAGVGYTEEAAMKAGIDYVVRKMPMTYSGRFVAENEAVSGLCKLILSSDGSVLGAHLLGNPASELIALAAMAIQMGLKADEWKRVVFPHPTVSEIFKEVLM</sequence>
<dbReference type="PRINTS" id="PR00368">
    <property type="entry name" value="FADPNR"/>
</dbReference>
<dbReference type="GO" id="GO:0004148">
    <property type="term" value="F:dihydrolipoyl dehydrogenase (NADH) activity"/>
    <property type="evidence" value="ECO:0007669"/>
    <property type="project" value="UniProtKB-EC"/>
</dbReference>
<reference evidence="19 20" key="1">
    <citation type="journal article" date="2015" name="Microbes Environ.">
        <title>Distribution and evolution of nitrogen fixation genes in the phylum bacteroidetes.</title>
        <authorList>
            <person name="Inoue J."/>
            <person name="Oshima K."/>
            <person name="Suda W."/>
            <person name="Sakamoto M."/>
            <person name="Iino T."/>
            <person name="Noda S."/>
            <person name="Hongoh Y."/>
            <person name="Hattori M."/>
            <person name="Ohkuma M."/>
        </authorList>
    </citation>
    <scope>NUCLEOTIDE SEQUENCE [LARGE SCALE GENOMIC DNA]</scope>
    <source>
        <strain evidence="19 20">JCM 15093</strain>
    </source>
</reference>
<dbReference type="GO" id="GO:0050660">
    <property type="term" value="F:flavin adenine dinucleotide binding"/>
    <property type="evidence" value="ECO:0007669"/>
    <property type="project" value="InterPro"/>
</dbReference>
<dbReference type="Pfam" id="PF07992">
    <property type="entry name" value="Pyr_redox_2"/>
    <property type="match status" value="1"/>
</dbReference>
<evidence type="ECO:0000256" key="10">
    <source>
        <dbReference type="ARBA" id="ARBA00023157"/>
    </source>
</evidence>
<dbReference type="PROSITE" id="PS00076">
    <property type="entry name" value="PYRIDINE_REDOX_1"/>
    <property type="match status" value="1"/>
</dbReference>
<evidence type="ECO:0000256" key="16">
    <source>
        <dbReference type="RuleBase" id="RU003692"/>
    </source>
</evidence>
<keyword evidence="11 16" id="KW-0676">Redox-active center</keyword>